<dbReference type="PANTHER" id="PTHR12322:SF53">
    <property type="entry name" value="DOUBLESEX-MAB RELATED 11E"/>
    <property type="match status" value="1"/>
</dbReference>
<dbReference type="PROSITE" id="PS50809">
    <property type="entry name" value="DM_2"/>
    <property type="match status" value="1"/>
</dbReference>
<gene>
    <name evidence="8" type="primary">LOC124819293</name>
</gene>
<keyword evidence="3 5" id="KW-0238">DNA-binding</keyword>
<evidence type="ECO:0000256" key="1">
    <source>
        <dbReference type="ARBA" id="ARBA00022723"/>
    </source>
</evidence>
<evidence type="ECO:0000313" key="7">
    <source>
        <dbReference type="Proteomes" id="UP001652625"/>
    </source>
</evidence>
<dbReference type="SUPFAM" id="SSF82927">
    <property type="entry name" value="Cysteine-rich DNA binding domain, (DM domain)"/>
    <property type="match status" value="1"/>
</dbReference>
<feature type="domain" description="DM" evidence="6">
    <location>
        <begin position="29"/>
        <end position="76"/>
    </location>
</feature>
<evidence type="ECO:0000259" key="6">
    <source>
        <dbReference type="PROSITE" id="PS50809"/>
    </source>
</evidence>
<keyword evidence="7" id="KW-1185">Reference proteome</keyword>
<reference evidence="8" key="1">
    <citation type="submission" date="2025-08" db="UniProtKB">
        <authorList>
            <consortium name="RefSeq"/>
        </authorList>
    </citation>
    <scope>IDENTIFICATION</scope>
</reference>
<evidence type="ECO:0000256" key="4">
    <source>
        <dbReference type="ARBA" id="ARBA00023242"/>
    </source>
</evidence>
<dbReference type="PANTHER" id="PTHR12322">
    <property type="entry name" value="DOUBLESEX AND MAB-3 RELATED TRANSCRIPTION FACTOR DMRT"/>
    <property type="match status" value="1"/>
</dbReference>
<evidence type="ECO:0000256" key="3">
    <source>
        <dbReference type="ARBA" id="ARBA00023125"/>
    </source>
</evidence>
<dbReference type="InterPro" id="IPR026607">
    <property type="entry name" value="DMRT"/>
</dbReference>
<sequence>MALNKFKKSKDILITSPENPKKAKEPPKCSRCRNHGQNVRLKGHKKSCLWKLCKCTKCILIYERQRLMAAQLALKRRQMMQRRNYCNGISQIESSTNLDSKRSLFQRILPKDSSEDTAVLPAQPAYSTIASSFIRNDEGSVNNELYQREGECSILKKVDANNFENFCLQKKHYEKVDDIQNSKRIMQVFSKMFPYIPIAIINDVISFYNNDFIASAETLLQSFNQEINPQPEQIYHYLLNAPRQLRYTERLHHNIQDFEFNNYTTDKPQTQLNASSQYSYERLHHQEQYNSYPLRHEPSNSSASDLYANRSFSVFNSDHCSCCSSPKI</sequence>
<keyword evidence="1 5" id="KW-0479">Metal-binding</keyword>
<dbReference type="InterPro" id="IPR036407">
    <property type="entry name" value="DM_DNA-bd_sf"/>
</dbReference>
<dbReference type="GeneID" id="124819293"/>
<dbReference type="RefSeq" id="XP_065673101.1">
    <property type="nucleotide sequence ID" value="XM_065817029.1"/>
</dbReference>
<keyword evidence="4 5" id="KW-0539">Nucleus</keyword>
<comment type="subcellular location">
    <subcellularLocation>
        <location evidence="5">Nucleus</location>
    </subcellularLocation>
</comment>
<protein>
    <submittedName>
        <fullName evidence="8">Uncharacterized protein LOC124819293</fullName>
    </submittedName>
</protein>
<dbReference type="PROSITE" id="PS40000">
    <property type="entry name" value="DM_1"/>
    <property type="match status" value="1"/>
</dbReference>
<accession>A0ABM4DFB3</accession>
<dbReference type="Proteomes" id="UP001652625">
    <property type="component" value="Chromosome 14"/>
</dbReference>
<dbReference type="InterPro" id="IPR001275">
    <property type="entry name" value="DM_DNA-bd"/>
</dbReference>
<keyword evidence="2 5" id="KW-0862">Zinc</keyword>
<evidence type="ECO:0000256" key="5">
    <source>
        <dbReference type="PROSITE-ProRule" id="PRU00070"/>
    </source>
</evidence>
<dbReference type="Gene3D" id="4.10.1040.10">
    <property type="entry name" value="DM DNA-binding domain"/>
    <property type="match status" value="1"/>
</dbReference>
<feature type="DNA-binding region" description="DM" evidence="5">
    <location>
        <begin position="29"/>
        <end position="76"/>
    </location>
</feature>
<evidence type="ECO:0000256" key="2">
    <source>
        <dbReference type="ARBA" id="ARBA00022833"/>
    </source>
</evidence>
<evidence type="ECO:0000313" key="8">
    <source>
        <dbReference type="RefSeq" id="XP_065673101.1"/>
    </source>
</evidence>
<proteinExistence type="predicted"/>
<name>A0ABM4DFB3_HYDVU</name>
<organism evidence="7 8">
    <name type="scientific">Hydra vulgaris</name>
    <name type="common">Hydra</name>
    <name type="synonym">Hydra attenuata</name>
    <dbReference type="NCBI Taxonomy" id="6087"/>
    <lineage>
        <taxon>Eukaryota</taxon>
        <taxon>Metazoa</taxon>
        <taxon>Cnidaria</taxon>
        <taxon>Hydrozoa</taxon>
        <taxon>Hydroidolina</taxon>
        <taxon>Anthoathecata</taxon>
        <taxon>Aplanulata</taxon>
        <taxon>Hydridae</taxon>
        <taxon>Hydra</taxon>
    </lineage>
</organism>
<dbReference type="Pfam" id="PF00751">
    <property type="entry name" value="DM"/>
    <property type="match status" value="1"/>
</dbReference>
<dbReference type="SMART" id="SM00301">
    <property type="entry name" value="DM"/>
    <property type="match status" value="1"/>
</dbReference>